<keyword evidence="2" id="KW-0472">Membrane</keyword>
<dbReference type="Proteomes" id="UP000016587">
    <property type="component" value="Chromosome"/>
</dbReference>
<reference evidence="4" key="2">
    <citation type="submission" date="2013-07" db="EMBL/GenBank/DDBJ databases">
        <authorList>
            <person name="Morais-Silva F.O."/>
            <person name="Rezende A.M."/>
            <person name="Pimentel C."/>
            <person name="Resende D.M."/>
            <person name="Santos C.I."/>
            <person name="Clemente C."/>
            <person name="de Oliveira L.M."/>
            <person name="da Silva S.M."/>
            <person name="Costa D.A."/>
            <person name="Varela-Raposo A."/>
            <person name="Horacio E.C.A."/>
            <person name="Matos M."/>
            <person name="Flores O."/>
            <person name="Ruiz J.C."/>
            <person name="Rodrigues-Pousada C."/>
        </authorList>
    </citation>
    <scope>NUCLEOTIDE SEQUENCE [LARGE SCALE GENOMIC DNA]</scope>
    <source>
        <strain evidence="4">ATCC 19364 / DSM 1382 / NCIMB 9332 / VKM B-1759</strain>
    </source>
</reference>
<sequence>MSSLADLNTFLDPGFIWAFRLMPDPHWGFVVGSVYVALCAIVVGDVAMSLAYRINRSAHLAQQREMKKHSDMSFEALVEKDKAAFKACNTLANDAFGRNFFLGATLFCASIWPLALALGWMDYRFGRVIDLSAPFLGQVRPEFWFIPLYIVLRIAFAKIKYHLPVYGRLHALAKADAEALEAMPCKRPTVQATAAAESPAQTGTAPQAQRPDTADQPSA</sequence>
<keyword evidence="2" id="KW-0812">Transmembrane</keyword>
<dbReference type="STRING" id="1121448.DGI_0257"/>
<evidence type="ECO:0000256" key="2">
    <source>
        <dbReference type="SAM" id="Phobius"/>
    </source>
</evidence>
<evidence type="ECO:0000313" key="4">
    <source>
        <dbReference type="Proteomes" id="UP000016587"/>
    </source>
</evidence>
<evidence type="ECO:0000256" key="1">
    <source>
        <dbReference type="SAM" id="MobiDB-lite"/>
    </source>
</evidence>
<organism evidence="3 4">
    <name type="scientific">Megalodesulfovibrio gigas (strain ATCC 19364 / DSM 1382 / NCIMB 9332 / VKM B-1759)</name>
    <name type="common">Desulfovibrio gigas</name>
    <dbReference type="NCBI Taxonomy" id="1121448"/>
    <lineage>
        <taxon>Bacteria</taxon>
        <taxon>Pseudomonadati</taxon>
        <taxon>Thermodesulfobacteriota</taxon>
        <taxon>Desulfovibrionia</taxon>
        <taxon>Desulfovibrionales</taxon>
        <taxon>Desulfovibrionaceae</taxon>
        <taxon>Megalodesulfovibrio</taxon>
    </lineage>
</organism>
<dbReference type="RefSeq" id="WP_021758784.1">
    <property type="nucleotide sequence ID" value="NC_022444.1"/>
</dbReference>
<dbReference type="HOGENOM" id="CLU_102105_0_0_7"/>
<dbReference type="EMBL" id="CP006585">
    <property type="protein sequence ID" value="AGW12188.1"/>
    <property type="molecule type" value="Genomic_DNA"/>
</dbReference>
<dbReference type="PATRIC" id="fig|1121448.10.peg.262"/>
<evidence type="ECO:0008006" key="5">
    <source>
        <dbReference type="Google" id="ProtNLM"/>
    </source>
</evidence>
<keyword evidence="4" id="KW-1185">Reference proteome</keyword>
<dbReference type="AlphaFoldDB" id="T2G7D4"/>
<name>T2G7D4_MEGG1</name>
<dbReference type="OrthoDB" id="1806539at2"/>
<dbReference type="eggNOG" id="ENOG5032SDN">
    <property type="taxonomic scope" value="Bacteria"/>
</dbReference>
<evidence type="ECO:0000313" key="3">
    <source>
        <dbReference type="EMBL" id="AGW12188.1"/>
    </source>
</evidence>
<feature type="region of interest" description="Disordered" evidence="1">
    <location>
        <begin position="190"/>
        <end position="219"/>
    </location>
</feature>
<protein>
    <recommendedName>
        <fullName evidence="5">DUF106 domain-containing protein</fullName>
    </recommendedName>
</protein>
<feature type="transmembrane region" description="Helical" evidence="2">
    <location>
        <begin position="27"/>
        <end position="52"/>
    </location>
</feature>
<accession>T2G7D4</accession>
<proteinExistence type="predicted"/>
<gene>
    <name evidence="3" type="ORF">DGI_0257</name>
</gene>
<dbReference type="KEGG" id="dgg:DGI_0257"/>
<keyword evidence="2" id="KW-1133">Transmembrane helix</keyword>
<feature type="transmembrane region" description="Helical" evidence="2">
    <location>
        <begin position="100"/>
        <end position="121"/>
    </location>
</feature>
<reference evidence="3 4" key="1">
    <citation type="journal article" date="2013" name="J. Bacteriol.">
        <title>Roles of HynAB and Ech, the only two hydrogenases found in the model sulfate reducer Desulfovibrio gigas.</title>
        <authorList>
            <person name="Morais-Silva F.O."/>
            <person name="Santos C.I."/>
            <person name="Rodrigues R."/>
            <person name="Pereira I.A."/>
            <person name="Rodrigues-Pousada C."/>
        </authorList>
    </citation>
    <scope>NUCLEOTIDE SEQUENCE [LARGE SCALE GENOMIC DNA]</scope>
    <source>
        <strain evidence="4">ATCC 19364 / DSM 1382 / NCIMB 9332 / VKM B-1759</strain>
    </source>
</reference>